<feature type="transmembrane region" description="Helical" evidence="7">
    <location>
        <begin position="360"/>
        <end position="385"/>
    </location>
</feature>
<feature type="transmembrane region" description="Helical" evidence="7">
    <location>
        <begin position="303"/>
        <end position="324"/>
    </location>
</feature>
<evidence type="ECO:0000256" key="4">
    <source>
        <dbReference type="ARBA" id="ARBA00022989"/>
    </source>
</evidence>
<dbReference type="Pfam" id="PF07690">
    <property type="entry name" value="MFS_1"/>
    <property type="match status" value="1"/>
</dbReference>
<feature type="transmembrane region" description="Helical" evidence="7">
    <location>
        <begin position="105"/>
        <end position="125"/>
    </location>
</feature>
<dbReference type="Gene3D" id="1.20.1250.20">
    <property type="entry name" value="MFS general substrate transporter like domains"/>
    <property type="match status" value="1"/>
</dbReference>
<dbReference type="Proteomes" id="UP000501812">
    <property type="component" value="Chromosome"/>
</dbReference>
<dbReference type="RefSeq" id="WP_169457053.1">
    <property type="nucleotide sequence ID" value="NZ_CP051774.1"/>
</dbReference>
<evidence type="ECO:0000256" key="5">
    <source>
        <dbReference type="ARBA" id="ARBA00023063"/>
    </source>
</evidence>
<evidence type="ECO:0000256" key="1">
    <source>
        <dbReference type="ARBA" id="ARBA00004141"/>
    </source>
</evidence>
<evidence type="ECO:0000313" key="10">
    <source>
        <dbReference type="Proteomes" id="UP000501812"/>
    </source>
</evidence>
<dbReference type="InterPro" id="IPR036259">
    <property type="entry name" value="MFS_trans_sf"/>
</dbReference>
<feature type="domain" description="Major facilitator superfamily (MFS) profile" evidence="8">
    <location>
        <begin position="13"/>
        <end position="390"/>
    </location>
</feature>
<keyword evidence="5" id="KW-0534">Nitrate assimilation</keyword>
<feature type="transmembrane region" description="Helical" evidence="7">
    <location>
        <begin position="12"/>
        <end position="32"/>
    </location>
</feature>
<evidence type="ECO:0000256" key="6">
    <source>
        <dbReference type="ARBA" id="ARBA00023136"/>
    </source>
</evidence>
<dbReference type="KEGG" id="luo:HHL09_23210"/>
<dbReference type="GO" id="GO:0016020">
    <property type="term" value="C:membrane"/>
    <property type="evidence" value="ECO:0007669"/>
    <property type="project" value="UniProtKB-SubCell"/>
</dbReference>
<feature type="transmembrane region" description="Helical" evidence="7">
    <location>
        <begin position="79"/>
        <end position="99"/>
    </location>
</feature>
<dbReference type="GO" id="GO:0042128">
    <property type="term" value="P:nitrate assimilation"/>
    <property type="evidence" value="ECO:0007669"/>
    <property type="project" value="UniProtKB-KW"/>
</dbReference>
<evidence type="ECO:0000259" key="8">
    <source>
        <dbReference type="PROSITE" id="PS50850"/>
    </source>
</evidence>
<keyword evidence="6 7" id="KW-0472">Membrane</keyword>
<evidence type="ECO:0000256" key="3">
    <source>
        <dbReference type="ARBA" id="ARBA00022692"/>
    </source>
</evidence>
<feature type="transmembrane region" description="Helical" evidence="7">
    <location>
        <begin position="52"/>
        <end position="72"/>
    </location>
</feature>
<name>A0A858RME1_9BACT</name>
<dbReference type="SUPFAM" id="SSF103473">
    <property type="entry name" value="MFS general substrate transporter"/>
    <property type="match status" value="1"/>
</dbReference>
<protein>
    <submittedName>
        <fullName evidence="9">NarK/NasA family nitrate transporter</fullName>
    </submittedName>
</protein>
<organism evidence="9 10">
    <name type="scientific">Luteolibacter luteus</name>
    <dbReference type="NCBI Taxonomy" id="2728835"/>
    <lineage>
        <taxon>Bacteria</taxon>
        <taxon>Pseudomonadati</taxon>
        <taxon>Verrucomicrobiota</taxon>
        <taxon>Verrucomicrobiia</taxon>
        <taxon>Verrucomicrobiales</taxon>
        <taxon>Verrucomicrobiaceae</taxon>
        <taxon>Luteolibacter</taxon>
    </lineage>
</organism>
<dbReference type="PANTHER" id="PTHR23515">
    <property type="entry name" value="HIGH-AFFINITY NITRATE TRANSPORTER 2.3"/>
    <property type="match status" value="1"/>
</dbReference>
<dbReference type="InterPro" id="IPR011701">
    <property type="entry name" value="MFS"/>
</dbReference>
<dbReference type="InterPro" id="IPR020846">
    <property type="entry name" value="MFS_dom"/>
</dbReference>
<dbReference type="EMBL" id="CP051774">
    <property type="protein sequence ID" value="QJE98566.1"/>
    <property type="molecule type" value="Genomic_DNA"/>
</dbReference>
<feature type="transmembrane region" description="Helical" evidence="7">
    <location>
        <begin position="274"/>
        <end position="297"/>
    </location>
</feature>
<comment type="subcellular location">
    <subcellularLocation>
        <location evidence="1">Membrane</location>
        <topology evidence="1">Multi-pass membrane protein</topology>
    </subcellularLocation>
</comment>
<dbReference type="AlphaFoldDB" id="A0A858RME1"/>
<keyword evidence="3 7" id="KW-0812">Transmembrane</keyword>
<sequence>MKLSDLKSSGHWPTLLTAFLYFDFSFMVWTLLGALGPQIAESLHLSAGQKGIMVAVPILGGAVLRLALGLLVDRIGAKTTGIIAQLLVMASLTCGWVFGLQNFQATLVFGFTLGIAGASFAVALPQAGRWYPPNMQGVVLGLAGAGNVGVVLDSLIAPRLASIFGWQAVFGFALIPAVLTFAAYTIFSREAPGTVAKKKLSDYVRLLKEKDAHWFCFYYTVSFGGFVGLASYYNLYFRSEFGLSAVKAGDFAAICTCVGALARPIGGAISDRVGGIRSMLILYSVAGGLLLVAAGIHSFWPNVVLFLGVSAALGMCNGSIFQLLPQRFGKDMGVMTGLVGCGGGVGGFYLATSLGLAKQSFGSCALGFIAFSVLCFVAVTGLALVKTRWRTTWGAMADARI</sequence>
<reference evidence="9 10" key="1">
    <citation type="submission" date="2020-04" db="EMBL/GenBank/DDBJ databases">
        <title>Luteolibacter sp. G-1-1-1 isolated from soil.</title>
        <authorList>
            <person name="Dahal R.H."/>
        </authorList>
    </citation>
    <scope>NUCLEOTIDE SEQUENCE [LARGE SCALE GENOMIC DNA]</scope>
    <source>
        <strain evidence="9 10">G-1-1-1</strain>
    </source>
</reference>
<feature type="transmembrane region" description="Helical" evidence="7">
    <location>
        <begin position="336"/>
        <end position="354"/>
    </location>
</feature>
<evidence type="ECO:0000256" key="2">
    <source>
        <dbReference type="ARBA" id="ARBA00008432"/>
    </source>
</evidence>
<dbReference type="InterPro" id="IPR044772">
    <property type="entry name" value="NO3_transporter"/>
</dbReference>
<gene>
    <name evidence="9" type="ORF">HHL09_23210</name>
</gene>
<feature type="transmembrane region" description="Helical" evidence="7">
    <location>
        <begin position="215"/>
        <end position="235"/>
    </location>
</feature>
<accession>A0A858RME1</accession>
<comment type="similarity">
    <text evidence="2">Belongs to the major facilitator superfamily. Nitrate/nitrite porter (TC 2.A.1.8) family.</text>
</comment>
<dbReference type="PROSITE" id="PS50850">
    <property type="entry name" value="MFS"/>
    <property type="match status" value="1"/>
</dbReference>
<dbReference type="GO" id="GO:0015112">
    <property type="term" value="F:nitrate transmembrane transporter activity"/>
    <property type="evidence" value="ECO:0007669"/>
    <property type="project" value="InterPro"/>
</dbReference>
<keyword evidence="10" id="KW-1185">Reference proteome</keyword>
<evidence type="ECO:0000313" key="9">
    <source>
        <dbReference type="EMBL" id="QJE98566.1"/>
    </source>
</evidence>
<keyword evidence="4 7" id="KW-1133">Transmembrane helix</keyword>
<evidence type="ECO:0000256" key="7">
    <source>
        <dbReference type="SAM" id="Phobius"/>
    </source>
</evidence>
<feature type="transmembrane region" description="Helical" evidence="7">
    <location>
        <begin position="163"/>
        <end position="187"/>
    </location>
</feature>
<feature type="transmembrane region" description="Helical" evidence="7">
    <location>
        <begin position="137"/>
        <end position="157"/>
    </location>
</feature>
<proteinExistence type="inferred from homology"/>